<dbReference type="EMBL" id="AUZM01000009">
    <property type="protein sequence ID" value="ERT08658.1"/>
    <property type="molecule type" value="Genomic_DNA"/>
</dbReference>
<keyword evidence="1" id="KW-0732">Signal</keyword>
<evidence type="ECO:0000313" key="3">
    <source>
        <dbReference type="Proteomes" id="UP000017127"/>
    </source>
</evidence>
<accession>U7QLA1</accession>
<sequence>MAATTKQKATVTTLLGMAILPMATVTPTSAATTKQKVTVTAPSAKAARVLTKFLKVEKIR</sequence>
<feature type="chain" id="PRO_5004687153" evidence="1">
    <location>
        <begin position="31"/>
        <end position="60"/>
    </location>
</feature>
<evidence type="ECO:0000313" key="2">
    <source>
        <dbReference type="EMBL" id="ERT08658.1"/>
    </source>
</evidence>
<gene>
    <name evidence="2" type="ORF">M595_1349</name>
</gene>
<keyword evidence="3" id="KW-1185">Reference proteome</keyword>
<name>U7QLA1_9CYAN</name>
<feature type="signal peptide" evidence="1">
    <location>
        <begin position="1"/>
        <end position="30"/>
    </location>
</feature>
<evidence type="ECO:0000256" key="1">
    <source>
        <dbReference type="SAM" id="SignalP"/>
    </source>
</evidence>
<protein>
    <submittedName>
        <fullName evidence="2">Uncharacterized protein</fullName>
    </submittedName>
</protein>
<dbReference type="Proteomes" id="UP000017127">
    <property type="component" value="Unassembled WGS sequence"/>
</dbReference>
<proteinExistence type="predicted"/>
<organism evidence="2 3">
    <name type="scientific">Lyngbya aestuarii BL J</name>
    <dbReference type="NCBI Taxonomy" id="1348334"/>
    <lineage>
        <taxon>Bacteria</taxon>
        <taxon>Bacillati</taxon>
        <taxon>Cyanobacteriota</taxon>
        <taxon>Cyanophyceae</taxon>
        <taxon>Oscillatoriophycideae</taxon>
        <taxon>Oscillatoriales</taxon>
        <taxon>Microcoleaceae</taxon>
        <taxon>Lyngbya</taxon>
    </lineage>
</organism>
<comment type="caution">
    <text evidence="2">The sequence shown here is derived from an EMBL/GenBank/DDBJ whole genome shotgun (WGS) entry which is preliminary data.</text>
</comment>
<dbReference type="AlphaFoldDB" id="U7QLA1"/>
<reference evidence="2 3" key="1">
    <citation type="journal article" date="2013" name="Front. Microbiol.">
        <title>Comparative genomic analyses of the cyanobacterium, Lyngbya aestuarii BL J, a powerful hydrogen producer.</title>
        <authorList>
            <person name="Kothari A."/>
            <person name="Vaughn M."/>
            <person name="Garcia-Pichel F."/>
        </authorList>
    </citation>
    <scope>NUCLEOTIDE SEQUENCE [LARGE SCALE GENOMIC DNA]</scope>
    <source>
        <strain evidence="2 3">BL J</strain>
    </source>
</reference>